<protein>
    <recommendedName>
        <fullName evidence="5">Large extracellular alpha-helical protein</fullName>
    </recommendedName>
</protein>
<keyword evidence="2" id="KW-0812">Transmembrane</keyword>
<dbReference type="RefSeq" id="WP_343926685.1">
    <property type="nucleotide sequence ID" value="NZ_BAAAKW010000068.1"/>
</dbReference>
<dbReference type="InterPro" id="IPR043777">
    <property type="entry name" value="DUF5719"/>
</dbReference>
<evidence type="ECO:0008006" key="5">
    <source>
        <dbReference type="Google" id="ProtNLM"/>
    </source>
</evidence>
<proteinExistence type="predicted"/>
<comment type="caution">
    <text evidence="3">The sequence shown here is derived from an EMBL/GenBank/DDBJ whole genome shotgun (WGS) entry which is preliminary data.</text>
</comment>
<keyword evidence="4" id="KW-1185">Reference proteome</keyword>
<evidence type="ECO:0000313" key="4">
    <source>
        <dbReference type="Proteomes" id="UP001500943"/>
    </source>
</evidence>
<keyword evidence="2" id="KW-0472">Membrane</keyword>
<feature type="transmembrane region" description="Helical" evidence="2">
    <location>
        <begin position="47"/>
        <end position="75"/>
    </location>
</feature>
<evidence type="ECO:0000256" key="1">
    <source>
        <dbReference type="SAM" id="MobiDB-lite"/>
    </source>
</evidence>
<sequence length="526" mass="52828">MTGSDSTPDEAAALPDEPTGSEFDDDSELTGAVEPESSTRRPVSAKAAALVGARVIVGVVGIGTAAAVVLGATFVDLPSLSAEPPSAVIVPVPTAQQLTCPGPLLRLSDESGAAASSVFTLGQAITRFSSSSGAVEQARISASDAETGEAVAAPLVLSAAPDAQDPQSMVRLSGAQSQSVSIGDYVGFASAGCRAVGGDSWLVGGATTTGRTTLVSLTNPTEVAATVTLDIFDERGVVSAAGTAGIVVPPNGQRVLSLAGFAPGVSSPVVHVTSTGGQITAELQQSIVRGLDPGGVEIVGPTPLPSRSVVIPGIVVTDLEAVQALRGTVTQSDDLIAVVRVFVPGEKAAEISATLTPADPKRAPIKFSLDLSAGVVTDIPIEELETGAYSLQIESDVPIVTSARTTSALLKGGKVTATDFAWFTASPALADDTQFTVAAGLAAMLNIVNPGDDAATVTLTSAAGVVEEFTIEPEAALRVPVSNGTTYMLGHSAPVHVSVTQSQNGFIAAYAIDPQTPGSSPLTVFP</sequence>
<feature type="region of interest" description="Disordered" evidence="1">
    <location>
        <begin position="1"/>
        <end position="43"/>
    </location>
</feature>
<reference evidence="3 4" key="1">
    <citation type="journal article" date="2019" name="Int. J. Syst. Evol. Microbiol.">
        <title>The Global Catalogue of Microorganisms (GCM) 10K type strain sequencing project: providing services to taxonomists for standard genome sequencing and annotation.</title>
        <authorList>
            <consortium name="The Broad Institute Genomics Platform"/>
            <consortium name="The Broad Institute Genome Sequencing Center for Infectious Disease"/>
            <person name="Wu L."/>
            <person name="Ma J."/>
        </authorList>
    </citation>
    <scope>NUCLEOTIDE SEQUENCE [LARGE SCALE GENOMIC DNA]</scope>
    <source>
        <strain evidence="3 4">JCM 12762</strain>
    </source>
</reference>
<evidence type="ECO:0000313" key="3">
    <source>
        <dbReference type="EMBL" id="GAA1226864.1"/>
    </source>
</evidence>
<organism evidence="3 4">
    <name type="scientific">Rhodoglobus aureus</name>
    <dbReference type="NCBI Taxonomy" id="191497"/>
    <lineage>
        <taxon>Bacteria</taxon>
        <taxon>Bacillati</taxon>
        <taxon>Actinomycetota</taxon>
        <taxon>Actinomycetes</taxon>
        <taxon>Micrococcales</taxon>
        <taxon>Microbacteriaceae</taxon>
        <taxon>Rhodoglobus</taxon>
    </lineage>
</organism>
<name>A0ABN1W312_9MICO</name>
<accession>A0ABN1W312</accession>
<dbReference type="Proteomes" id="UP001500943">
    <property type="component" value="Unassembled WGS sequence"/>
</dbReference>
<dbReference type="Pfam" id="PF18986">
    <property type="entry name" value="DUF5719"/>
    <property type="match status" value="1"/>
</dbReference>
<keyword evidence="2" id="KW-1133">Transmembrane helix</keyword>
<gene>
    <name evidence="3" type="ORF">GCM10009655_26920</name>
</gene>
<dbReference type="EMBL" id="BAAAKW010000068">
    <property type="protein sequence ID" value="GAA1226864.1"/>
    <property type="molecule type" value="Genomic_DNA"/>
</dbReference>
<evidence type="ECO:0000256" key="2">
    <source>
        <dbReference type="SAM" id="Phobius"/>
    </source>
</evidence>